<proteinExistence type="predicted"/>
<dbReference type="GO" id="GO:0005886">
    <property type="term" value="C:plasma membrane"/>
    <property type="evidence" value="ECO:0007669"/>
    <property type="project" value="TreeGrafter"/>
</dbReference>
<dbReference type="OrthoDB" id="283575at2759"/>
<dbReference type="GO" id="GO:0007157">
    <property type="term" value="P:heterophilic cell-cell adhesion via plasma membrane cell adhesion molecules"/>
    <property type="evidence" value="ECO:0007669"/>
    <property type="project" value="TreeGrafter"/>
</dbReference>
<keyword evidence="4 5" id="KW-1015">Disulfide bond</keyword>
<dbReference type="PANTHER" id="PTHR24049">
    <property type="entry name" value="CRUMBS FAMILY MEMBER"/>
    <property type="match status" value="1"/>
</dbReference>
<keyword evidence="1 5" id="KW-0245">EGF-like domain</keyword>
<dbReference type="GO" id="GO:0008061">
    <property type="term" value="F:chitin binding"/>
    <property type="evidence" value="ECO:0007669"/>
    <property type="project" value="InterPro"/>
</dbReference>
<feature type="domain" description="Chitin-binding type-2" evidence="8">
    <location>
        <begin position="246"/>
        <end position="300"/>
    </location>
</feature>
<evidence type="ECO:0000256" key="1">
    <source>
        <dbReference type="ARBA" id="ARBA00022536"/>
    </source>
</evidence>
<evidence type="ECO:0000259" key="8">
    <source>
        <dbReference type="PROSITE" id="PS50940"/>
    </source>
</evidence>
<dbReference type="InterPro" id="IPR051022">
    <property type="entry name" value="Notch_Cell-Fate_Det"/>
</dbReference>
<evidence type="ECO:0000313" key="10">
    <source>
        <dbReference type="Proteomes" id="UP000663832"/>
    </source>
</evidence>
<comment type="caution">
    <text evidence="9">The sequence shown here is derived from an EMBL/GenBank/DDBJ whole genome shotgun (WGS) entry which is preliminary data.</text>
</comment>
<dbReference type="InterPro" id="IPR000742">
    <property type="entry name" value="EGF"/>
</dbReference>
<dbReference type="AlphaFoldDB" id="A0A813XT22"/>
<dbReference type="SMART" id="SM00494">
    <property type="entry name" value="ChtBD2"/>
    <property type="match status" value="1"/>
</dbReference>
<feature type="signal peptide" evidence="6">
    <location>
        <begin position="1"/>
        <end position="20"/>
    </location>
</feature>
<dbReference type="Gene3D" id="2.10.25.10">
    <property type="entry name" value="Laminin"/>
    <property type="match status" value="3"/>
</dbReference>
<reference evidence="9" key="1">
    <citation type="submission" date="2021-02" db="EMBL/GenBank/DDBJ databases">
        <authorList>
            <person name="Nowell W R."/>
        </authorList>
    </citation>
    <scope>NUCLEOTIDE SEQUENCE</scope>
</reference>
<evidence type="ECO:0000256" key="6">
    <source>
        <dbReference type="SAM" id="SignalP"/>
    </source>
</evidence>
<evidence type="ECO:0000256" key="2">
    <source>
        <dbReference type="ARBA" id="ARBA00022729"/>
    </source>
</evidence>
<name>A0A813XT22_9BILA</name>
<dbReference type="SUPFAM" id="SSF57625">
    <property type="entry name" value="Invertebrate chitin-binding proteins"/>
    <property type="match status" value="1"/>
</dbReference>
<keyword evidence="3" id="KW-0677">Repeat</keyword>
<dbReference type="Pfam" id="PF01607">
    <property type="entry name" value="CBM_14"/>
    <property type="match status" value="1"/>
</dbReference>
<feature type="disulfide bond" evidence="5">
    <location>
        <begin position="233"/>
        <end position="242"/>
    </location>
</feature>
<dbReference type="InterPro" id="IPR002557">
    <property type="entry name" value="Chitin-bd_dom"/>
</dbReference>
<keyword evidence="2 6" id="KW-0732">Signal</keyword>
<comment type="caution">
    <text evidence="5">Lacks conserved residue(s) required for the propagation of feature annotation.</text>
</comment>
<sequence>MQRILLLICMICTIVRISLAVTCDTNPCQLAGDFLPPNYQCLQATDNINNVVCTCPDGYSQINTRCRICDTINCGSNGVCIERSFFENFYYACGCTNATHNFLHPGPCPNANPITTTISPIGICLNGGVYNSITGTCICASGFTGTLCEMTAGQTTCQNVVCANGGVCNPIPSTENGVEMQCLCLNGIKILSFAGASCELIGTPGRCTSGLCQNGGICEERLIGSAVYAYCRCPPGITGQCCQTPYFTCPMAGVYADPINCKFGGYFQCVGYALTKQSCPKGLRYNFMTMRCDVAVSCPP</sequence>
<evidence type="ECO:0000256" key="3">
    <source>
        <dbReference type="ARBA" id="ARBA00022737"/>
    </source>
</evidence>
<keyword evidence="10" id="KW-1185">Reference proteome</keyword>
<dbReference type="GO" id="GO:0032991">
    <property type="term" value="C:protein-containing complex"/>
    <property type="evidence" value="ECO:0007669"/>
    <property type="project" value="TreeGrafter"/>
</dbReference>
<evidence type="ECO:0000259" key="7">
    <source>
        <dbReference type="PROSITE" id="PS50026"/>
    </source>
</evidence>
<evidence type="ECO:0000256" key="5">
    <source>
        <dbReference type="PROSITE-ProRule" id="PRU00076"/>
    </source>
</evidence>
<dbReference type="PROSITE" id="PS01186">
    <property type="entry name" value="EGF_2"/>
    <property type="match status" value="2"/>
</dbReference>
<dbReference type="SMART" id="SM00181">
    <property type="entry name" value="EGF"/>
    <property type="match status" value="4"/>
</dbReference>
<dbReference type="GO" id="GO:0045197">
    <property type="term" value="P:establishment or maintenance of epithelial cell apical/basal polarity"/>
    <property type="evidence" value="ECO:0007669"/>
    <property type="project" value="TreeGrafter"/>
</dbReference>
<evidence type="ECO:0000313" key="9">
    <source>
        <dbReference type="EMBL" id="CAF0872570.1"/>
    </source>
</evidence>
<dbReference type="PROSITE" id="PS50940">
    <property type="entry name" value="CHIT_BIND_II"/>
    <property type="match status" value="1"/>
</dbReference>
<dbReference type="InterPro" id="IPR036508">
    <property type="entry name" value="Chitin-bd_dom_sf"/>
</dbReference>
<feature type="domain" description="EGF-like" evidence="7">
    <location>
        <begin position="203"/>
        <end position="243"/>
    </location>
</feature>
<protein>
    <submittedName>
        <fullName evidence="9">Uncharacterized protein</fullName>
    </submittedName>
</protein>
<dbReference type="Proteomes" id="UP000663832">
    <property type="component" value="Unassembled WGS sequence"/>
</dbReference>
<dbReference type="PROSITE" id="PS00022">
    <property type="entry name" value="EGF_1"/>
    <property type="match status" value="2"/>
</dbReference>
<dbReference type="PANTHER" id="PTHR24049:SF22">
    <property type="entry name" value="DROSOPHILA CRUMBS HOMOLOG"/>
    <property type="match status" value="1"/>
</dbReference>
<feature type="chain" id="PRO_5032552772" evidence="6">
    <location>
        <begin position="21"/>
        <end position="300"/>
    </location>
</feature>
<feature type="disulfide bond" evidence="5">
    <location>
        <begin position="139"/>
        <end position="148"/>
    </location>
</feature>
<feature type="domain" description="EGF-like" evidence="7">
    <location>
        <begin position="112"/>
        <end position="149"/>
    </location>
</feature>
<dbReference type="PROSITE" id="PS50026">
    <property type="entry name" value="EGF_3"/>
    <property type="match status" value="2"/>
</dbReference>
<dbReference type="Gene3D" id="2.170.140.10">
    <property type="entry name" value="Chitin binding domain"/>
    <property type="match status" value="1"/>
</dbReference>
<dbReference type="EMBL" id="CAJNOM010000035">
    <property type="protein sequence ID" value="CAF0872570.1"/>
    <property type="molecule type" value="Genomic_DNA"/>
</dbReference>
<dbReference type="SUPFAM" id="SSF57196">
    <property type="entry name" value="EGF/Laminin"/>
    <property type="match status" value="1"/>
</dbReference>
<evidence type="ECO:0000256" key="4">
    <source>
        <dbReference type="ARBA" id="ARBA00023157"/>
    </source>
</evidence>
<dbReference type="GO" id="GO:0005576">
    <property type="term" value="C:extracellular region"/>
    <property type="evidence" value="ECO:0007669"/>
    <property type="project" value="InterPro"/>
</dbReference>
<organism evidence="9 10">
    <name type="scientific">Adineta steineri</name>
    <dbReference type="NCBI Taxonomy" id="433720"/>
    <lineage>
        <taxon>Eukaryota</taxon>
        <taxon>Metazoa</taxon>
        <taxon>Spiralia</taxon>
        <taxon>Gnathifera</taxon>
        <taxon>Rotifera</taxon>
        <taxon>Eurotatoria</taxon>
        <taxon>Bdelloidea</taxon>
        <taxon>Adinetida</taxon>
        <taxon>Adinetidae</taxon>
        <taxon>Adineta</taxon>
    </lineage>
</organism>
<gene>
    <name evidence="9" type="ORF">QVE165_LOCUS7975</name>
</gene>
<accession>A0A813XT22</accession>